<gene>
    <name evidence="1" type="ORF">Q4535_01925</name>
</gene>
<proteinExistence type="predicted"/>
<dbReference type="RefSeq" id="WP_303592738.1">
    <property type="nucleotide sequence ID" value="NZ_JAUORK010000002.1"/>
</dbReference>
<name>A0AAP4WZD4_9GAMM</name>
<dbReference type="AlphaFoldDB" id="A0AAP4WZD4"/>
<evidence type="ECO:0000313" key="1">
    <source>
        <dbReference type="EMBL" id="MDO6670866.1"/>
    </source>
</evidence>
<protein>
    <recommendedName>
        <fullName evidence="3">Cytosolic protein</fullName>
    </recommendedName>
</protein>
<organism evidence="1 2">
    <name type="scientific">Cobetia amphilecti</name>
    <dbReference type="NCBI Taxonomy" id="1055104"/>
    <lineage>
        <taxon>Bacteria</taxon>
        <taxon>Pseudomonadati</taxon>
        <taxon>Pseudomonadota</taxon>
        <taxon>Gammaproteobacteria</taxon>
        <taxon>Oceanospirillales</taxon>
        <taxon>Halomonadaceae</taxon>
        <taxon>Cobetia</taxon>
    </lineage>
</organism>
<accession>A0AAP4WZD4</accession>
<reference evidence="1" key="1">
    <citation type="submission" date="2023-07" db="EMBL/GenBank/DDBJ databases">
        <title>Genome content predicts the carbon catabolic preferences of heterotrophic bacteria.</title>
        <authorList>
            <person name="Gralka M."/>
        </authorList>
    </citation>
    <scope>NUCLEOTIDE SEQUENCE</scope>
    <source>
        <strain evidence="1">C2R13</strain>
    </source>
</reference>
<sequence>MTYNKVTSFLYGHYKVSWQIFDTSKPVFITFDNRGEAGDHSNRHGWGTTLFLSKNYNFISFMTSETCWFLDDDFDICLEYAKNIITASGLKDVIGYSGSMGAYAALLYREELFITRLILFNPITTLDPKIADWENRFSIDKALFMKKNRPTDSLSGFKHEAVPILIFYDPLCYEDSQHIKRLRSKFLNLKTIHLIGAGHGTPIYLSRIGLLKELAINLYGRELGAFYSKLKSTRYKQLYYNYMLASPRVKRSPWMTKVLLTNKVIYTHQNLHEKFSDLALIIKHEDINLANKLISRALELSPNNNALEKNFQLIQEAKNVQH</sequence>
<evidence type="ECO:0008006" key="3">
    <source>
        <dbReference type="Google" id="ProtNLM"/>
    </source>
</evidence>
<evidence type="ECO:0000313" key="2">
    <source>
        <dbReference type="Proteomes" id="UP001170481"/>
    </source>
</evidence>
<dbReference type="SUPFAM" id="SSF53474">
    <property type="entry name" value="alpha/beta-Hydrolases"/>
    <property type="match status" value="1"/>
</dbReference>
<dbReference type="EMBL" id="JAUORK010000002">
    <property type="protein sequence ID" value="MDO6670866.1"/>
    <property type="molecule type" value="Genomic_DNA"/>
</dbReference>
<dbReference type="Proteomes" id="UP001170481">
    <property type="component" value="Unassembled WGS sequence"/>
</dbReference>
<comment type="caution">
    <text evidence="1">The sequence shown here is derived from an EMBL/GenBank/DDBJ whole genome shotgun (WGS) entry which is preliminary data.</text>
</comment>
<dbReference type="InterPro" id="IPR029058">
    <property type="entry name" value="AB_hydrolase_fold"/>
</dbReference>